<keyword evidence="1" id="KW-0175">Coiled coil</keyword>
<sequence>MDQHSQYYSTQQFLEPNKDTNKSQRTRSNTNDIITSPNIVYITRTQQQSQPSIRLESQQPILKPSQSSYNIKEVVKMIEPEELIFYKNKCSFQEKQMQDLQTELHRLKSTAQERVTYIEDTHRIQQLEGNLQQYQQECNRMNNLLRDLTNELEQLKQKNLQMSQQIFQFQQQQIEYDRLKRNAQETDQYWQNEIQRLNVLVSQSQSQLHQLQKTLIETKKYEQMYHQQQPIQTQLALELERTSSVLKAKVEEYDQQKQTYIREIEILSKRIKDSEFELKDLRIRETNQKQSIDELSKENNQITEKFMNEIRNKNDEIQKLQQIIQTLQLTLQDTSKYQEYEIRSKLQNEEINNLNQRIRMKQDETDKLKQQIQIFQNQIQEYQKYTEYEMKYQNLAQEYDRVNNSLMIKLQENDQLRNCISKLQITLNDHYKIEEYENKIALQNQEIDRLHQCVQTKCEDIEKLNYENKRITSLLRTRNEEIDNLKYRIQDTQQLKEYQQKFQLLNVEVERLSVQLRNKNEEMEKLRQYLGQFQLQEANKLQELEQRNLVYQTEIERQSNLLKMKLQEIEQNKQQIRYLQEENDQQKSKLLIQQENQQYNDKITFLTQEVDSWKNQFINLNREYHKQQEQLMLSNAELDTLKKQRNNSFKLDSYENIKENSTLTAYQYGTLTLRNI</sequence>
<feature type="coiled-coil region" evidence="1">
    <location>
        <begin position="83"/>
        <end position="405"/>
    </location>
</feature>
<gene>
    <name evidence="3" type="ORF">PPENT_87.1.T0620264</name>
</gene>
<feature type="coiled-coil region" evidence="1">
    <location>
        <begin position="495"/>
        <end position="644"/>
    </location>
</feature>
<dbReference type="AlphaFoldDB" id="A0A8S1VFU2"/>
<organism evidence="3 4">
    <name type="scientific">Paramecium pentaurelia</name>
    <dbReference type="NCBI Taxonomy" id="43138"/>
    <lineage>
        <taxon>Eukaryota</taxon>
        <taxon>Sar</taxon>
        <taxon>Alveolata</taxon>
        <taxon>Ciliophora</taxon>
        <taxon>Intramacronucleata</taxon>
        <taxon>Oligohymenophorea</taxon>
        <taxon>Peniculida</taxon>
        <taxon>Parameciidae</taxon>
        <taxon>Paramecium</taxon>
    </lineage>
</organism>
<evidence type="ECO:0000256" key="1">
    <source>
        <dbReference type="SAM" id="Coils"/>
    </source>
</evidence>
<evidence type="ECO:0000313" key="3">
    <source>
        <dbReference type="EMBL" id="CAD8175283.1"/>
    </source>
</evidence>
<protein>
    <submittedName>
        <fullName evidence="3">Uncharacterized protein</fullName>
    </submittedName>
</protein>
<name>A0A8S1VFU2_9CILI</name>
<feature type="region of interest" description="Disordered" evidence="2">
    <location>
        <begin position="1"/>
        <end position="31"/>
    </location>
</feature>
<reference evidence="3" key="1">
    <citation type="submission" date="2021-01" db="EMBL/GenBank/DDBJ databases">
        <authorList>
            <consortium name="Genoscope - CEA"/>
            <person name="William W."/>
        </authorList>
    </citation>
    <scope>NUCLEOTIDE SEQUENCE</scope>
</reference>
<evidence type="ECO:0000313" key="4">
    <source>
        <dbReference type="Proteomes" id="UP000689195"/>
    </source>
</evidence>
<dbReference type="Proteomes" id="UP000689195">
    <property type="component" value="Unassembled WGS sequence"/>
</dbReference>
<proteinExistence type="predicted"/>
<comment type="caution">
    <text evidence="3">The sequence shown here is derived from an EMBL/GenBank/DDBJ whole genome shotgun (WGS) entry which is preliminary data.</text>
</comment>
<accession>A0A8S1VFU2</accession>
<dbReference type="EMBL" id="CAJJDO010000062">
    <property type="protein sequence ID" value="CAD8175283.1"/>
    <property type="molecule type" value="Genomic_DNA"/>
</dbReference>
<dbReference type="OrthoDB" id="301873at2759"/>
<feature type="compositionally biased region" description="Polar residues" evidence="2">
    <location>
        <begin position="1"/>
        <end position="14"/>
    </location>
</feature>
<evidence type="ECO:0000256" key="2">
    <source>
        <dbReference type="SAM" id="MobiDB-lite"/>
    </source>
</evidence>
<keyword evidence="4" id="KW-1185">Reference proteome</keyword>